<name>A0ABT3GFI0_9BACT</name>
<gene>
    <name evidence="3" type="ORF">OKA05_07395</name>
</gene>
<sequence>MKRLFSLLALPLLAIGLSSCSSQVKAKRPVSYQFKNGQTAKLVNGVAYAPKRAPLAVKRAIAAGNRLQHKPYKWGGGHARHNDSGYDCSGTVSYVLREAGLMKGSMPSNGFYSYGKKGDGDWITVYVRSGHVFMTIAGLRLDTGWGADRSGPRWHTRTRPGKGHVMRHPSGL</sequence>
<dbReference type="Proteomes" id="UP001320876">
    <property type="component" value="Unassembled WGS sequence"/>
</dbReference>
<dbReference type="InterPro" id="IPR038765">
    <property type="entry name" value="Papain-like_cys_pep_sf"/>
</dbReference>
<dbReference type="PROSITE" id="PS51257">
    <property type="entry name" value="PROKAR_LIPOPROTEIN"/>
    <property type="match status" value="1"/>
</dbReference>
<organism evidence="3 4">
    <name type="scientific">Luteolibacter arcticus</name>
    <dbReference type="NCBI Taxonomy" id="1581411"/>
    <lineage>
        <taxon>Bacteria</taxon>
        <taxon>Pseudomonadati</taxon>
        <taxon>Verrucomicrobiota</taxon>
        <taxon>Verrucomicrobiia</taxon>
        <taxon>Verrucomicrobiales</taxon>
        <taxon>Verrucomicrobiaceae</taxon>
        <taxon>Luteolibacter</taxon>
    </lineage>
</organism>
<dbReference type="RefSeq" id="WP_264486482.1">
    <property type="nucleotide sequence ID" value="NZ_JAPDDT010000002.1"/>
</dbReference>
<dbReference type="Gene3D" id="3.90.1720.10">
    <property type="entry name" value="endopeptidase domain like (from Nostoc punctiforme)"/>
    <property type="match status" value="1"/>
</dbReference>
<keyword evidence="4" id="KW-1185">Reference proteome</keyword>
<evidence type="ECO:0000313" key="3">
    <source>
        <dbReference type="EMBL" id="MCW1922373.1"/>
    </source>
</evidence>
<feature type="region of interest" description="Disordered" evidence="1">
    <location>
        <begin position="151"/>
        <end position="172"/>
    </location>
</feature>
<comment type="caution">
    <text evidence="3">The sequence shown here is derived from an EMBL/GenBank/DDBJ whole genome shotgun (WGS) entry which is preliminary data.</text>
</comment>
<evidence type="ECO:0000256" key="1">
    <source>
        <dbReference type="SAM" id="MobiDB-lite"/>
    </source>
</evidence>
<feature type="compositionally biased region" description="Basic residues" evidence="1">
    <location>
        <begin position="152"/>
        <end position="172"/>
    </location>
</feature>
<dbReference type="EMBL" id="JAPDDT010000002">
    <property type="protein sequence ID" value="MCW1922373.1"/>
    <property type="molecule type" value="Genomic_DNA"/>
</dbReference>
<accession>A0ABT3GFI0</accession>
<dbReference type="SUPFAM" id="SSF54001">
    <property type="entry name" value="Cysteine proteinases"/>
    <property type="match status" value="1"/>
</dbReference>
<protein>
    <submittedName>
        <fullName evidence="3">C40 family peptidase</fullName>
    </submittedName>
</protein>
<evidence type="ECO:0000256" key="2">
    <source>
        <dbReference type="SAM" id="SignalP"/>
    </source>
</evidence>
<keyword evidence="2" id="KW-0732">Signal</keyword>
<feature type="signal peptide" evidence="2">
    <location>
        <begin position="1"/>
        <end position="26"/>
    </location>
</feature>
<feature type="chain" id="PRO_5045957143" evidence="2">
    <location>
        <begin position="27"/>
        <end position="172"/>
    </location>
</feature>
<proteinExistence type="predicted"/>
<reference evidence="3 4" key="1">
    <citation type="submission" date="2022-10" db="EMBL/GenBank/DDBJ databases">
        <title>Luteolibacter arcticus strain CCTCC AB 2014275, whole genome shotgun sequencing project.</title>
        <authorList>
            <person name="Zhao G."/>
            <person name="Shen L."/>
        </authorList>
    </citation>
    <scope>NUCLEOTIDE SEQUENCE [LARGE SCALE GENOMIC DNA]</scope>
    <source>
        <strain evidence="3 4">CCTCC AB 2014275</strain>
    </source>
</reference>
<evidence type="ECO:0000313" key="4">
    <source>
        <dbReference type="Proteomes" id="UP001320876"/>
    </source>
</evidence>